<name>A0A022KYK9_9MICO</name>
<feature type="domain" description="Antitoxin FitA-like ribbon-helix-helix" evidence="1">
    <location>
        <begin position="3"/>
        <end position="40"/>
    </location>
</feature>
<keyword evidence="3" id="KW-1185">Reference proteome</keyword>
<reference evidence="2 3" key="1">
    <citation type="journal article" date="2013" name="Genome Announc.">
        <title>Draft genome sequence of an Actinobacterium, Brachybacterium muris strain UCD-AY4.</title>
        <authorList>
            <person name="Lo J.R."/>
            <person name="Lang J.M."/>
            <person name="Darling A.E."/>
            <person name="Eisen J.A."/>
            <person name="Coil D.A."/>
        </authorList>
    </citation>
    <scope>NUCLEOTIDE SEQUENCE [LARGE SCALE GENOMIC DNA]</scope>
    <source>
        <strain evidence="2 3">UCD-AY4</strain>
    </source>
</reference>
<dbReference type="RefSeq" id="WP_031307192.1">
    <property type="nucleotide sequence ID" value="NZ_AORC01000016.1"/>
</dbReference>
<dbReference type="HOGENOM" id="CLU_176903_0_0_11"/>
<dbReference type="Pfam" id="PF22513">
    <property type="entry name" value="FitA-like_RHH"/>
    <property type="match status" value="1"/>
</dbReference>
<dbReference type="Gene3D" id="6.10.180.10">
    <property type="entry name" value="Antitoxin ParD"/>
    <property type="match status" value="1"/>
</dbReference>
<comment type="caution">
    <text evidence="2">The sequence shown here is derived from an EMBL/GenBank/DDBJ whole genome shotgun (WGS) entry which is preliminary data.</text>
</comment>
<gene>
    <name evidence="2" type="ORF">D641_0112600</name>
</gene>
<dbReference type="EMBL" id="AORC01000016">
    <property type="protein sequence ID" value="EYT48296.1"/>
    <property type="molecule type" value="Genomic_DNA"/>
</dbReference>
<dbReference type="GO" id="GO:0006355">
    <property type="term" value="P:regulation of DNA-templated transcription"/>
    <property type="evidence" value="ECO:0007669"/>
    <property type="project" value="InterPro"/>
</dbReference>
<dbReference type="OrthoDB" id="7107936at2"/>
<dbReference type="SUPFAM" id="SSF47598">
    <property type="entry name" value="Ribbon-helix-helix"/>
    <property type="match status" value="1"/>
</dbReference>
<proteinExistence type="predicted"/>
<dbReference type="AlphaFoldDB" id="A0A022KYK9"/>
<dbReference type="InterPro" id="IPR053853">
    <property type="entry name" value="FitA-like_RHH"/>
</dbReference>
<dbReference type="STRING" id="1249481.D641_0112600"/>
<sequence length="77" mass="8700">MTTLQIRDVPTELSRRLKARAAASGQSLSQYALAQLERSVARPTIDELWQRIEAESTARRESYGAAELLRSERDARP</sequence>
<evidence type="ECO:0000259" key="1">
    <source>
        <dbReference type="Pfam" id="PF22513"/>
    </source>
</evidence>
<dbReference type="Proteomes" id="UP000019754">
    <property type="component" value="Unassembled WGS sequence"/>
</dbReference>
<dbReference type="InterPro" id="IPR038296">
    <property type="entry name" value="ParD_sf"/>
</dbReference>
<evidence type="ECO:0000313" key="2">
    <source>
        <dbReference type="EMBL" id="EYT48296.1"/>
    </source>
</evidence>
<dbReference type="InterPro" id="IPR010985">
    <property type="entry name" value="Ribbon_hlx_hlx"/>
</dbReference>
<accession>A0A022KYK9</accession>
<evidence type="ECO:0000313" key="3">
    <source>
        <dbReference type="Proteomes" id="UP000019754"/>
    </source>
</evidence>
<protein>
    <submittedName>
        <fullName evidence="2">Toxin-antitoxin system, antitoxin component</fullName>
    </submittedName>
</protein>
<organism evidence="2 3">
    <name type="scientific">Brachybacterium muris UCD-AY4</name>
    <dbReference type="NCBI Taxonomy" id="1249481"/>
    <lineage>
        <taxon>Bacteria</taxon>
        <taxon>Bacillati</taxon>
        <taxon>Actinomycetota</taxon>
        <taxon>Actinomycetes</taxon>
        <taxon>Micrococcales</taxon>
        <taxon>Dermabacteraceae</taxon>
        <taxon>Brachybacterium</taxon>
    </lineage>
</organism>